<reference evidence="2" key="1">
    <citation type="journal article" date="2017" name="Nat. Microbiol.">
        <title>Global analysis of biosynthetic gene clusters reveals vast potential of secondary metabolite production in Penicillium species.</title>
        <authorList>
            <person name="Nielsen J.C."/>
            <person name="Grijseels S."/>
            <person name="Prigent S."/>
            <person name="Ji B."/>
            <person name="Dainat J."/>
            <person name="Nielsen K.F."/>
            <person name="Frisvad J.C."/>
            <person name="Workman M."/>
            <person name="Nielsen J."/>
        </authorList>
    </citation>
    <scope>NUCLEOTIDE SEQUENCE [LARGE SCALE GENOMIC DNA]</scope>
    <source>
        <strain evidence="2">IBT 31321</strain>
    </source>
</reference>
<dbReference type="Gene3D" id="3.40.50.150">
    <property type="entry name" value="Vaccinia Virus protein VP39"/>
    <property type="match status" value="1"/>
</dbReference>
<proteinExistence type="predicted"/>
<gene>
    <name evidence="1" type="ORF">PENCOP_c011G01408</name>
</gene>
<keyword evidence="2" id="KW-1185">Reference proteome</keyword>
<sequence>MSSTIDSGFHLADSKGYMLGRGHAAACRLNLQFYLWKESLQFNIHPSIPVPSNPVIADIGTGTAIWLLDVARSLPTATLDGFDIDLSNTPVTKWLPKHLTLHKWSLFDPVPEHLVGTYDIVHLRLLILVVQKSDPVPVIRNVARLLKPGGYIQWDDLNYPDTHVVKVDPELATPAFDRLLKFVYSNGRHDWVLNLPTLLEQNGFESPRLDHFRDRVELATANGEQHLVTMEEFAQSLQKESADDAQNIRVLLKDLSVEALHGVALSMPRVVAVARKV</sequence>
<comment type="caution">
    <text evidence="1">The sequence shown here is derived from an EMBL/GenBank/DDBJ whole genome shotgun (WGS) entry which is preliminary data.</text>
</comment>
<evidence type="ECO:0000313" key="1">
    <source>
        <dbReference type="EMBL" id="OQE36939.1"/>
    </source>
</evidence>
<dbReference type="STRING" id="36646.A0A1V6UFD6"/>
<dbReference type="AlphaFoldDB" id="A0A1V6UFD6"/>
<dbReference type="InterPro" id="IPR029063">
    <property type="entry name" value="SAM-dependent_MTases_sf"/>
</dbReference>
<protein>
    <recommendedName>
        <fullName evidence="3">Methyltransferase domain-containing protein</fullName>
    </recommendedName>
</protein>
<dbReference type="Pfam" id="PF13489">
    <property type="entry name" value="Methyltransf_23"/>
    <property type="match status" value="1"/>
</dbReference>
<evidence type="ECO:0000313" key="2">
    <source>
        <dbReference type="Proteomes" id="UP000191500"/>
    </source>
</evidence>
<dbReference type="EMBL" id="MDDG01000011">
    <property type="protein sequence ID" value="OQE36939.1"/>
    <property type="molecule type" value="Genomic_DNA"/>
</dbReference>
<name>A0A1V6UFD6_9EURO</name>
<accession>A0A1V6UFD6</accession>
<dbReference type="CDD" id="cd02440">
    <property type="entry name" value="AdoMet_MTases"/>
    <property type="match status" value="1"/>
</dbReference>
<dbReference type="Proteomes" id="UP000191500">
    <property type="component" value="Unassembled WGS sequence"/>
</dbReference>
<organism evidence="1 2">
    <name type="scientific">Penicillium coprophilum</name>
    <dbReference type="NCBI Taxonomy" id="36646"/>
    <lineage>
        <taxon>Eukaryota</taxon>
        <taxon>Fungi</taxon>
        <taxon>Dikarya</taxon>
        <taxon>Ascomycota</taxon>
        <taxon>Pezizomycotina</taxon>
        <taxon>Eurotiomycetes</taxon>
        <taxon>Eurotiomycetidae</taxon>
        <taxon>Eurotiales</taxon>
        <taxon>Aspergillaceae</taxon>
        <taxon>Penicillium</taxon>
    </lineage>
</organism>
<dbReference type="SUPFAM" id="SSF53335">
    <property type="entry name" value="S-adenosyl-L-methionine-dependent methyltransferases"/>
    <property type="match status" value="1"/>
</dbReference>
<evidence type="ECO:0008006" key="3">
    <source>
        <dbReference type="Google" id="ProtNLM"/>
    </source>
</evidence>